<evidence type="ECO:0000256" key="1">
    <source>
        <dbReference type="SAM" id="MobiDB-lite"/>
    </source>
</evidence>
<feature type="domain" description="LysM" evidence="2">
    <location>
        <begin position="2"/>
        <end position="47"/>
    </location>
</feature>
<dbReference type="Gene3D" id="3.10.350.10">
    <property type="entry name" value="LysM domain"/>
    <property type="match status" value="1"/>
</dbReference>
<keyword evidence="4" id="KW-1185">Reference proteome</keyword>
<dbReference type="CDD" id="cd00118">
    <property type="entry name" value="LysM"/>
    <property type="match status" value="1"/>
</dbReference>
<proteinExistence type="predicted"/>
<comment type="caution">
    <text evidence="3">The sequence shown here is derived from an EMBL/GenBank/DDBJ whole genome shotgun (WGS) entry which is preliminary data.</text>
</comment>
<name>A0A8J4H3F8_9BACL</name>
<dbReference type="SUPFAM" id="SSF54106">
    <property type="entry name" value="LysM domain"/>
    <property type="match status" value="1"/>
</dbReference>
<gene>
    <name evidence="3" type="ORF">XYCOK13_29780</name>
</gene>
<dbReference type="InterPro" id="IPR018392">
    <property type="entry name" value="LysM"/>
</dbReference>
<feature type="compositionally biased region" description="Acidic residues" evidence="1">
    <location>
        <begin position="86"/>
        <end position="96"/>
    </location>
</feature>
<dbReference type="InterPro" id="IPR036779">
    <property type="entry name" value="LysM_dom_sf"/>
</dbReference>
<accession>A0A8J4H3F8</accession>
<feature type="compositionally biased region" description="Basic and acidic residues" evidence="1">
    <location>
        <begin position="279"/>
        <end position="294"/>
    </location>
</feature>
<feature type="region of interest" description="Disordered" evidence="1">
    <location>
        <begin position="266"/>
        <end position="334"/>
    </location>
</feature>
<sequence>MKIHIVKKGDTLNGLAAKYGVDAATIYTANPQLVDPARLQPGTKLKVPSAPPHATVSQMYGPGARDSKSELDYEYEVLDAEQPVDQVEDDEAEEAEAPMNEQQNDKNNAQQDAADAGHAKHPFHQGNVPAYEAGSFHELPEIPGMAEQPWGVPYEWAGMEPHYPGLGQKQAQNEESRQCHSCMGTSPSSYAETMAVPYPIAAPPYSYQASPYWMQPAGSYYPPMTYMTPYAYGTAYEQTPSAYSPPAYSPYTSYSPFASYAPYTRNGEEAFANGDSQDQDYRAEEGTEQDREAQTAEAAAPKQQRAKKLKRKARTHSRAGKTAAKSKNTPWINL</sequence>
<dbReference type="GO" id="GO:0008932">
    <property type="term" value="F:lytic endotransglycosylase activity"/>
    <property type="evidence" value="ECO:0007669"/>
    <property type="project" value="TreeGrafter"/>
</dbReference>
<reference evidence="3" key="1">
    <citation type="submission" date="2021-04" db="EMBL/GenBank/DDBJ databases">
        <title>Draft genome sequence of Xylanibacillus composti strain K13.</title>
        <authorList>
            <person name="Uke A."/>
            <person name="Chhe C."/>
            <person name="Baramee S."/>
            <person name="Kosugi A."/>
        </authorList>
    </citation>
    <scope>NUCLEOTIDE SEQUENCE</scope>
    <source>
        <strain evidence="3">K13</strain>
    </source>
</reference>
<evidence type="ECO:0000259" key="2">
    <source>
        <dbReference type="PROSITE" id="PS51782"/>
    </source>
</evidence>
<organism evidence="3 4">
    <name type="scientific">Xylanibacillus composti</name>
    <dbReference type="NCBI Taxonomy" id="1572762"/>
    <lineage>
        <taxon>Bacteria</taxon>
        <taxon>Bacillati</taxon>
        <taxon>Bacillota</taxon>
        <taxon>Bacilli</taxon>
        <taxon>Bacillales</taxon>
        <taxon>Paenibacillaceae</taxon>
        <taxon>Xylanibacillus</taxon>
    </lineage>
</organism>
<dbReference type="EMBL" id="BOVK01000041">
    <property type="protein sequence ID" value="GIQ70154.1"/>
    <property type="molecule type" value="Genomic_DNA"/>
</dbReference>
<dbReference type="PROSITE" id="PS51782">
    <property type="entry name" value="LYSM"/>
    <property type="match status" value="1"/>
</dbReference>
<feature type="region of interest" description="Disordered" evidence="1">
    <location>
        <begin position="80"/>
        <end position="129"/>
    </location>
</feature>
<feature type="region of interest" description="Disordered" evidence="1">
    <location>
        <begin position="45"/>
        <end position="67"/>
    </location>
</feature>
<dbReference type="RefSeq" id="WP_213412925.1">
    <property type="nucleotide sequence ID" value="NZ_BOVK01000041.1"/>
</dbReference>
<dbReference type="Pfam" id="PF01476">
    <property type="entry name" value="LysM"/>
    <property type="match status" value="1"/>
</dbReference>
<dbReference type="PANTHER" id="PTHR33734">
    <property type="entry name" value="LYSM DOMAIN-CONTAINING GPI-ANCHORED PROTEIN 2"/>
    <property type="match status" value="1"/>
</dbReference>
<dbReference type="SMART" id="SM00257">
    <property type="entry name" value="LysM"/>
    <property type="match status" value="1"/>
</dbReference>
<feature type="compositionally biased region" description="Polar residues" evidence="1">
    <location>
        <begin position="325"/>
        <end position="334"/>
    </location>
</feature>
<dbReference type="PANTHER" id="PTHR33734:SF34">
    <property type="entry name" value="SPOIVD-ASSOCIATED FACTOR A"/>
    <property type="match status" value="1"/>
</dbReference>
<evidence type="ECO:0000313" key="4">
    <source>
        <dbReference type="Proteomes" id="UP000677918"/>
    </source>
</evidence>
<protein>
    <recommendedName>
        <fullName evidence="2">LysM domain-containing protein</fullName>
    </recommendedName>
</protein>
<dbReference type="AlphaFoldDB" id="A0A8J4H3F8"/>
<feature type="compositionally biased region" description="Low complexity" evidence="1">
    <location>
        <begin position="97"/>
        <end position="116"/>
    </location>
</feature>
<dbReference type="Proteomes" id="UP000677918">
    <property type="component" value="Unassembled WGS sequence"/>
</dbReference>
<evidence type="ECO:0000313" key="3">
    <source>
        <dbReference type="EMBL" id="GIQ70154.1"/>
    </source>
</evidence>
<feature type="compositionally biased region" description="Basic residues" evidence="1">
    <location>
        <begin position="304"/>
        <end position="319"/>
    </location>
</feature>